<feature type="region of interest" description="Disordered" evidence="1">
    <location>
        <begin position="151"/>
        <end position="194"/>
    </location>
</feature>
<dbReference type="EMBL" id="JBHMEI010000015">
    <property type="protein sequence ID" value="MFB9203672.1"/>
    <property type="molecule type" value="Genomic_DNA"/>
</dbReference>
<evidence type="ECO:0008006" key="5">
    <source>
        <dbReference type="Google" id="ProtNLM"/>
    </source>
</evidence>
<evidence type="ECO:0000256" key="1">
    <source>
        <dbReference type="SAM" id="MobiDB-lite"/>
    </source>
</evidence>
<protein>
    <recommendedName>
        <fullName evidence="5">DUF5666 domain-containing protein</fullName>
    </recommendedName>
</protein>
<evidence type="ECO:0000313" key="3">
    <source>
        <dbReference type="EMBL" id="MFB9203672.1"/>
    </source>
</evidence>
<reference evidence="3 4" key="1">
    <citation type="submission" date="2024-09" db="EMBL/GenBank/DDBJ databases">
        <authorList>
            <person name="Sun Q."/>
            <person name="Mori K."/>
        </authorList>
    </citation>
    <scope>NUCLEOTIDE SEQUENCE [LARGE SCALE GENOMIC DNA]</scope>
    <source>
        <strain evidence="3 4">CCM 3426</strain>
    </source>
</reference>
<feature type="compositionally biased region" description="Gly residues" evidence="1">
    <location>
        <begin position="55"/>
        <end position="65"/>
    </location>
</feature>
<organism evidence="3 4">
    <name type="scientific">Nonomuraea spiralis</name>
    <dbReference type="NCBI Taxonomy" id="46182"/>
    <lineage>
        <taxon>Bacteria</taxon>
        <taxon>Bacillati</taxon>
        <taxon>Actinomycetota</taxon>
        <taxon>Actinomycetes</taxon>
        <taxon>Streptosporangiales</taxon>
        <taxon>Streptosporangiaceae</taxon>
        <taxon>Nonomuraea</taxon>
    </lineage>
</organism>
<keyword evidence="2" id="KW-0732">Signal</keyword>
<gene>
    <name evidence="3" type="ORF">ACFFV7_20955</name>
</gene>
<comment type="caution">
    <text evidence="3">The sequence shown here is derived from an EMBL/GenBank/DDBJ whole genome shotgun (WGS) entry which is preliminary data.</text>
</comment>
<keyword evidence="4" id="KW-1185">Reference proteome</keyword>
<accession>A0ABV5IGM8</accession>
<feature type="chain" id="PRO_5045729687" description="DUF5666 domain-containing protein" evidence="2">
    <location>
        <begin position="34"/>
        <end position="194"/>
    </location>
</feature>
<evidence type="ECO:0000256" key="2">
    <source>
        <dbReference type="SAM" id="SignalP"/>
    </source>
</evidence>
<sequence length="194" mass="19924">MTNEPPKRRFSRSLLLAATTAVVLATGAGVAYASAQSPSPSPTETPSATATSPGKGMGHGFGGPPVHGEFVVPDGKGAYVTVAAQYGEVTAVSQDSVTVKSADGYTKEYVVNADTRVGRRDQGISAIKTGQKVMLTAKVTDGTSTAMTIHDVTARHGKGRASDEEGQDEGQGRRHRDHGDRSGAPAPSPSTTTS</sequence>
<dbReference type="RefSeq" id="WP_189649260.1">
    <property type="nucleotide sequence ID" value="NZ_BMRC01000009.1"/>
</dbReference>
<feature type="compositionally biased region" description="Low complexity" evidence="1">
    <location>
        <begin position="32"/>
        <end position="54"/>
    </location>
</feature>
<name>A0ABV5IGM8_9ACTN</name>
<evidence type="ECO:0000313" key="4">
    <source>
        <dbReference type="Proteomes" id="UP001589647"/>
    </source>
</evidence>
<feature type="region of interest" description="Disordered" evidence="1">
    <location>
        <begin position="32"/>
        <end position="67"/>
    </location>
</feature>
<feature type="signal peptide" evidence="2">
    <location>
        <begin position="1"/>
        <end position="33"/>
    </location>
</feature>
<proteinExistence type="predicted"/>
<dbReference type="Proteomes" id="UP001589647">
    <property type="component" value="Unassembled WGS sequence"/>
</dbReference>